<organism evidence="3 4">
    <name type="scientific">Drosophila madeirensis</name>
    <name type="common">Fruit fly</name>
    <dbReference type="NCBI Taxonomy" id="30013"/>
    <lineage>
        <taxon>Eukaryota</taxon>
        <taxon>Metazoa</taxon>
        <taxon>Ecdysozoa</taxon>
        <taxon>Arthropoda</taxon>
        <taxon>Hexapoda</taxon>
        <taxon>Insecta</taxon>
        <taxon>Pterygota</taxon>
        <taxon>Neoptera</taxon>
        <taxon>Endopterygota</taxon>
        <taxon>Diptera</taxon>
        <taxon>Brachycera</taxon>
        <taxon>Muscomorpha</taxon>
        <taxon>Ephydroidea</taxon>
        <taxon>Drosophilidae</taxon>
        <taxon>Drosophila</taxon>
        <taxon>Sophophora</taxon>
    </lineage>
</organism>
<accession>A0AAU9F030</accession>
<name>A0AAU9F030_DROMD</name>
<feature type="compositionally biased region" description="Low complexity" evidence="1">
    <location>
        <begin position="135"/>
        <end position="163"/>
    </location>
</feature>
<dbReference type="Pfam" id="PF16012">
    <property type="entry name" value="DUF4780"/>
    <property type="match status" value="1"/>
</dbReference>
<dbReference type="InterPro" id="IPR031961">
    <property type="entry name" value="DUF4780"/>
</dbReference>
<evidence type="ECO:0000256" key="1">
    <source>
        <dbReference type="SAM" id="MobiDB-lite"/>
    </source>
</evidence>
<feature type="region of interest" description="Disordered" evidence="1">
    <location>
        <begin position="214"/>
        <end position="233"/>
    </location>
</feature>
<proteinExistence type="predicted"/>
<evidence type="ECO:0000313" key="4">
    <source>
        <dbReference type="Proteomes" id="UP001500889"/>
    </source>
</evidence>
<reference evidence="3 4" key="1">
    <citation type="submission" date="2024-02" db="EMBL/GenBank/DDBJ databases">
        <title>A chromosome-level genome assembly of Drosophila madeirensis, a fruit fly species endemic to Madeira island.</title>
        <authorList>
            <person name="Tomihara K."/>
            <person name="Llopart A."/>
            <person name="Yamamoto D."/>
        </authorList>
    </citation>
    <scope>NUCLEOTIDE SEQUENCE [LARGE SCALE GENOMIC DNA]</scope>
    <source>
        <strain evidence="3 4">RF1</strain>
    </source>
</reference>
<sequence>MFVKLKLESSDNTTPPQLLPVDDGATFYDLKLQLEPSIGIPADLQQIYALDRPIGNHDKVADVLDCQLDKINGTAFSLYKMEDFVCFLQFYNQEEGEWQNIFFSHPPENINLPIEEVAHLEISDWELFHSEDTSETTNDSSSSSGSSTSSTGSGSSTSSTGSSKATKYQKRVHKNNVKTMLSQAKRARLSDENMDLHSLVDDALNATVVPQVVASSEPENTTNSSGYVTASELTPPASDITLTIQAKDVPEPEPEPVAPVEEITNAEVAKDTKGVKDSAEIVACSATKQLPRIEGELSYGGVMPEKRKFALIIKNEIESNTSDFGSLMNHFHGLFETFEDCEKLQFSENASVKALGNNLMIISDDERTCEWITNGTRSMTPPRYKCCSFIEFFGLIKCTFVLPIVAKDKELSIIFKLLEQQNVGIVTDKWVVTERIMLDPKSDNHAEKAASIIVDNQEIVLYVDRESKHLISEWGFKLKYCFWRLNFTFP</sequence>
<evidence type="ECO:0000259" key="2">
    <source>
        <dbReference type="Pfam" id="PF16012"/>
    </source>
</evidence>
<dbReference type="Proteomes" id="UP001500889">
    <property type="component" value="Chromosome O"/>
</dbReference>
<feature type="compositionally biased region" description="Basic residues" evidence="1">
    <location>
        <begin position="167"/>
        <end position="176"/>
    </location>
</feature>
<evidence type="ECO:0000313" key="3">
    <source>
        <dbReference type="EMBL" id="BFF90269.1"/>
    </source>
</evidence>
<feature type="region of interest" description="Disordered" evidence="1">
    <location>
        <begin position="131"/>
        <end position="180"/>
    </location>
</feature>
<feature type="domain" description="DUF4780" evidence="2">
    <location>
        <begin position="303"/>
        <end position="487"/>
    </location>
</feature>
<keyword evidence="4" id="KW-1185">Reference proteome</keyword>
<feature type="compositionally biased region" description="Polar residues" evidence="1">
    <location>
        <begin position="214"/>
        <end position="232"/>
    </location>
</feature>
<gene>
    <name evidence="3" type="ORF">DMAD_08823</name>
</gene>
<dbReference type="EMBL" id="AP029263">
    <property type="protein sequence ID" value="BFF90269.1"/>
    <property type="molecule type" value="Genomic_DNA"/>
</dbReference>
<dbReference type="AlphaFoldDB" id="A0AAU9F030"/>
<protein>
    <recommendedName>
        <fullName evidence="2">DUF4780 domain-containing protein</fullName>
    </recommendedName>
</protein>